<dbReference type="EMBL" id="JAELXT010000003">
    <property type="protein sequence ID" value="MBJ6124669.1"/>
    <property type="molecule type" value="Genomic_DNA"/>
</dbReference>
<sequence length="260" mass="27997">MSNLLPVTTVLGCKNSMLREGLKHVLSSTRFKLHSESMTRGEIVLDQNLPGSSLLVILDANLYPSRLADGVGSIKERYPHARVVVLSDSFVLDDMTLAFQSGADGYCLTTTGCEALIKYLDLVMLGEVVFPSAAFLHAISDVRSENDAWKETSVITVPPTHAPVGFESHESPIRTLSSREAEILQCLMQGAPNKVIARKLDVAEATVKVHIKAILRKIRVANRTQAAMWAVSHLSGGAGDDASLLSGDKLSIQGARSGAF</sequence>
<evidence type="ECO:0000313" key="3">
    <source>
        <dbReference type="EMBL" id="MBJ6124669.1"/>
    </source>
</evidence>
<dbReference type="Gene3D" id="3.40.50.2300">
    <property type="match status" value="1"/>
</dbReference>
<proteinExistence type="predicted"/>
<dbReference type="PROSITE" id="PS00622">
    <property type="entry name" value="HTH_LUXR_1"/>
    <property type="match status" value="1"/>
</dbReference>
<accession>A0ABS0XXA5</accession>
<keyword evidence="1" id="KW-0238">DNA-binding</keyword>
<dbReference type="SUPFAM" id="SSF52172">
    <property type="entry name" value="CheY-like"/>
    <property type="match status" value="1"/>
</dbReference>
<dbReference type="Pfam" id="PF00196">
    <property type="entry name" value="GerE"/>
    <property type="match status" value="1"/>
</dbReference>
<dbReference type="PRINTS" id="PR00038">
    <property type="entry name" value="HTHLUXR"/>
</dbReference>
<dbReference type="InterPro" id="IPR039420">
    <property type="entry name" value="WalR-like"/>
</dbReference>
<dbReference type="InterPro" id="IPR016032">
    <property type="entry name" value="Sig_transdc_resp-reg_C-effctor"/>
</dbReference>
<dbReference type="Proteomes" id="UP000620670">
    <property type="component" value="Unassembled WGS sequence"/>
</dbReference>
<dbReference type="CDD" id="cd06170">
    <property type="entry name" value="LuxR_C_like"/>
    <property type="match status" value="1"/>
</dbReference>
<dbReference type="PANTHER" id="PTHR43214:SF42">
    <property type="entry name" value="TRANSCRIPTIONAL REGULATORY PROTEIN DESR"/>
    <property type="match status" value="1"/>
</dbReference>
<dbReference type="PANTHER" id="PTHR43214">
    <property type="entry name" value="TWO-COMPONENT RESPONSE REGULATOR"/>
    <property type="match status" value="1"/>
</dbReference>
<protein>
    <submittedName>
        <fullName evidence="3">Response regulator transcription factor</fullName>
    </submittedName>
</protein>
<dbReference type="RefSeq" id="WP_199047051.1">
    <property type="nucleotide sequence ID" value="NZ_JAELXT010000003.1"/>
</dbReference>
<feature type="domain" description="HTH luxR-type" evidence="2">
    <location>
        <begin position="169"/>
        <end position="234"/>
    </location>
</feature>
<comment type="caution">
    <text evidence="3">The sequence shown here is derived from an EMBL/GenBank/DDBJ whole genome shotgun (WGS) entry which is preliminary data.</text>
</comment>
<gene>
    <name evidence="3" type="ORF">JAO75_04535</name>
</gene>
<organism evidence="3 4">
    <name type="scientific">Microvirga splendida</name>
    <dbReference type="NCBI Taxonomy" id="2795727"/>
    <lineage>
        <taxon>Bacteria</taxon>
        <taxon>Pseudomonadati</taxon>
        <taxon>Pseudomonadota</taxon>
        <taxon>Alphaproteobacteria</taxon>
        <taxon>Hyphomicrobiales</taxon>
        <taxon>Methylobacteriaceae</taxon>
        <taxon>Microvirga</taxon>
    </lineage>
</organism>
<evidence type="ECO:0000256" key="1">
    <source>
        <dbReference type="ARBA" id="ARBA00023125"/>
    </source>
</evidence>
<keyword evidence="4" id="KW-1185">Reference proteome</keyword>
<evidence type="ECO:0000259" key="2">
    <source>
        <dbReference type="PROSITE" id="PS50043"/>
    </source>
</evidence>
<dbReference type="SMART" id="SM00421">
    <property type="entry name" value="HTH_LUXR"/>
    <property type="match status" value="1"/>
</dbReference>
<evidence type="ECO:0000313" key="4">
    <source>
        <dbReference type="Proteomes" id="UP000620670"/>
    </source>
</evidence>
<reference evidence="4" key="1">
    <citation type="submission" date="2020-12" db="EMBL/GenBank/DDBJ databases">
        <title>Hymenobacter sp.</title>
        <authorList>
            <person name="Kim M.K."/>
        </authorList>
    </citation>
    <scope>NUCLEOTIDE SEQUENCE [LARGE SCALE GENOMIC DNA]</scope>
    <source>
        <strain evidence="4">BT325</strain>
    </source>
</reference>
<dbReference type="InterPro" id="IPR011006">
    <property type="entry name" value="CheY-like_superfamily"/>
</dbReference>
<dbReference type="InterPro" id="IPR000792">
    <property type="entry name" value="Tscrpt_reg_LuxR_C"/>
</dbReference>
<dbReference type="SUPFAM" id="SSF46894">
    <property type="entry name" value="C-terminal effector domain of the bipartite response regulators"/>
    <property type="match status" value="1"/>
</dbReference>
<dbReference type="PROSITE" id="PS50043">
    <property type="entry name" value="HTH_LUXR_2"/>
    <property type="match status" value="1"/>
</dbReference>
<name>A0ABS0XXA5_9HYPH</name>